<dbReference type="AlphaFoldDB" id="A0AA37QFX2"/>
<proteinExistence type="predicted"/>
<dbReference type="EMBL" id="BRXS01000008">
    <property type="protein sequence ID" value="GLC28161.1"/>
    <property type="molecule type" value="Genomic_DNA"/>
</dbReference>
<comment type="caution">
    <text evidence="1">The sequence shown here is derived from an EMBL/GenBank/DDBJ whole genome shotgun (WGS) entry which is preliminary data.</text>
</comment>
<name>A0AA37QFX2_9BACT</name>
<dbReference type="Pfam" id="PF13489">
    <property type="entry name" value="Methyltransf_23"/>
    <property type="match status" value="1"/>
</dbReference>
<sequence>MRNYDQAHAARLTAAEIGVHWRGNVSRFERPHARLHLVARIVSTLPGSSGAQASHPRTLLDLGCGPAALRRLLPADIAYYGADLTAEALPPGRESDRFAVADLNADADPFPGRTFDVLVVSGMFEYVRDPRAFLTLVRRKTRPGGHLVLTYLNRWHHRELRARLLHRAPTYPDPHINFISIAEAARGIKASGFVIESYAMLSAGQRVLPVVPGTLHFPLNVLARTFVFVCRRL</sequence>
<dbReference type="CDD" id="cd02440">
    <property type="entry name" value="AdoMet_MTases"/>
    <property type="match status" value="1"/>
</dbReference>
<organism evidence="1 2">
    <name type="scientific">Roseisolibacter agri</name>
    <dbReference type="NCBI Taxonomy" id="2014610"/>
    <lineage>
        <taxon>Bacteria</taxon>
        <taxon>Pseudomonadati</taxon>
        <taxon>Gemmatimonadota</taxon>
        <taxon>Gemmatimonadia</taxon>
        <taxon>Gemmatimonadales</taxon>
        <taxon>Gemmatimonadaceae</taxon>
        <taxon>Roseisolibacter</taxon>
    </lineage>
</organism>
<reference evidence="1" key="1">
    <citation type="submission" date="2022-08" db="EMBL/GenBank/DDBJ databases">
        <title>Draft genome sequencing of Roseisolibacter agri AW1220.</title>
        <authorList>
            <person name="Tobiishi Y."/>
            <person name="Tonouchi A."/>
        </authorList>
    </citation>
    <scope>NUCLEOTIDE SEQUENCE</scope>
    <source>
        <strain evidence="1">AW1220</strain>
    </source>
</reference>
<dbReference type="PANTHER" id="PTHR43464">
    <property type="entry name" value="METHYLTRANSFERASE"/>
    <property type="match status" value="1"/>
</dbReference>
<accession>A0AA37QFX2</accession>
<dbReference type="GO" id="GO:0008168">
    <property type="term" value="F:methyltransferase activity"/>
    <property type="evidence" value="ECO:0007669"/>
    <property type="project" value="TreeGrafter"/>
</dbReference>
<dbReference type="Proteomes" id="UP001161325">
    <property type="component" value="Unassembled WGS sequence"/>
</dbReference>
<keyword evidence="2" id="KW-1185">Reference proteome</keyword>
<evidence type="ECO:0000313" key="1">
    <source>
        <dbReference type="EMBL" id="GLC28161.1"/>
    </source>
</evidence>
<gene>
    <name evidence="1" type="ORF">rosag_46740</name>
</gene>
<evidence type="ECO:0000313" key="2">
    <source>
        <dbReference type="Proteomes" id="UP001161325"/>
    </source>
</evidence>
<dbReference type="InterPro" id="IPR029063">
    <property type="entry name" value="SAM-dependent_MTases_sf"/>
</dbReference>
<protein>
    <submittedName>
        <fullName evidence="1">Uncharacterized protein</fullName>
    </submittedName>
</protein>
<dbReference type="SUPFAM" id="SSF53335">
    <property type="entry name" value="S-adenosyl-L-methionine-dependent methyltransferases"/>
    <property type="match status" value="1"/>
</dbReference>
<dbReference type="PANTHER" id="PTHR43464:SF83">
    <property type="entry name" value="MALONYL-[ACYL-CARRIER PROTEIN] O-METHYLTRANSFERASE"/>
    <property type="match status" value="1"/>
</dbReference>
<dbReference type="Gene3D" id="3.40.50.150">
    <property type="entry name" value="Vaccinia Virus protein VP39"/>
    <property type="match status" value="1"/>
</dbReference>